<evidence type="ECO:0000313" key="8">
    <source>
        <dbReference type="EMBL" id="AXV06550.1"/>
    </source>
</evidence>
<reference evidence="8 9" key="1">
    <citation type="submission" date="2018-09" db="EMBL/GenBank/DDBJ databases">
        <title>Complete genome sequence of Euzebya sp. DY32-46 isolated from seawater of Pacific Ocean.</title>
        <authorList>
            <person name="Xu L."/>
            <person name="Wu Y.-H."/>
            <person name="Xu X.-W."/>
        </authorList>
    </citation>
    <scope>NUCLEOTIDE SEQUENCE [LARGE SCALE GENOMIC DNA]</scope>
    <source>
        <strain evidence="8 9">DY32-46</strain>
    </source>
</reference>
<dbReference type="KEGG" id="euz:DVS28_a1859"/>
<comment type="similarity">
    <text evidence="1">Belongs to the ABC transporter superfamily.</text>
</comment>
<keyword evidence="5" id="KW-0029">Amino-acid transport</keyword>
<dbReference type="Pfam" id="PF00005">
    <property type="entry name" value="ABC_tran"/>
    <property type="match status" value="1"/>
</dbReference>
<dbReference type="PROSITE" id="PS00211">
    <property type="entry name" value="ABC_TRANSPORTER_1"/>
    <property type="match status" value="1"/>
</dbReference>
<name>A0A346XWF3_9ACTN</name>
<keyword evidence="4 8" id="KW-0067">ATP-binding</keyword>
<dbReference type="Proteomes" id="UP000264006">
    <property type="component" value="Chromosome"/>
</dbReference>
<feature type="region of interest" description="Disordered" evidence="6">
    <location>
        <begin position="1"/>
        <end position="22"/>
    </location>
</feature>
<protein>
    <submittedName>
        <fullName evidence="8">Branched-chain amino acid transport ATP-binding protein LivF</fullName>
    </submittedName>
</protein>
<evidence type="ECO:0000259" key="7">
    <source>
        <dbReference type="PROSITE" id="PS50893"/>
    </source>
</evidence>
<dbReference type="InterPro" id="IPR017871">
    <property type="entry name" value="ABC_transporter-like_CS"/>
</dbReference>
<evidence type="ECO:0000256" key="2">
    <source>
        <dbReference type="ARBA" id="ARBA00022448"/>
    </source>
</evidence>
<dbReference type="GO" id="GO:0005524">
    <property type="term" value="F:ATP binding"/>
    <property type="evidence" value="ECO:0007669"/>
    <property type="project" value="UniProtKB-KW"/>
</dbReference>
<dbReference type="GO" id="GO:0015807">
    <property type="term" value="P:L-amino acid transport"/>
    <property type="evidence" value="ECO:0007669"/>
    <property type="project" value="TreeGrafter"/>
</dbReference>
<dbReference type="InterPro" id="IPR027417">
    <property type="entry name" value="P-loop_NTPase"/>
</dbReference>
<keyword evidence="9" id="KW-1185">Reference proteome</keyword>
<dbReference type="Gene3D" id="3.40.50.300">
    <property type="entry name" value="P-loop containing nucleotide triphosphate hydrolases"/>
    <property type="match status" value="1"/>
</dbReference>
<dbReference type="CDD" id="cd03224">
    <property type="entry name" value="ABC_TM1139_LivF_branched"/>
    <property type="match status" value="1"/>
</dbReference>
<dbReference type="SUPFAM" id="SSF52540">
    <property type="entry name" value="P-loop containing nucleoside triphosphate hydrolases"/>
    <property type="match status" value="1"/>
</dbReference>
<feature type="domain" description="ABC transporter" evidence="7">
    <location>
        <begin position="40"/>
        <end position="270"/>
    </location>
</feature>
<sequence>MGEYEEYDPSTDLSRDPTMPLPSDEIAAVGGETAPGETLLEVSGLTAGYGGLQVLHGIDFTIRTGETAVLLGLNGAGKTTTASVLCGKVKPTGGTVSFEGRDASKWSVRQAVSNGIVMCPEGRRVFPQLSVRANLDVGGWTHRSDGDWMEQQREKVYDYFPRLRERHDQMAGTLSGGEQQMVAIGRSLMAKPKLLIIDEASMGLAPVIVKDVFEIVRQINADGTTVILIEQNIGALDVATLGLIMEQGTIVQEVRGAELSDPENVRKVFLG</sequence>
<dbReference type="EMBL" id="CP031165">
    <property type="protein sequence ID" value="AXV06550.1"/>
    <property type="molecule type" value="Genomic_DNA"/>
</dbReference>
<gene>
    <name evidence="8" type="ORF">DVS28_a1859</name>
</gene>
<dbReference type="PROSITE" id="PS50893">
    <property type="entry name" value="ABC_TRANSPORTER_2"/>
    <property type="match status" value="1"/>
</dbReference>
<dbReference type="SMART" id="SM00382">
    <property type="entry name" value="AAA"/>
    <property type="match status" value="1"/>
</dbReference>
<proteinExistence type="inferred from homology"/>
<evidence type="ECO:0000256" key="5">
    <source>
        <dbReference type="ARBA" id="ARBA00022970"/>
    </source>
</evidence>
<dbReference type="InterPro" id="IPR052156">
    <property type="entry name" value="BCAA_Transport_ATP-bd_LivF"/>
</dbReference>
<dbReference type="PANTHER" id="PTHR43820:SF4">
    <property type="entry name" value="HIGH-AFFINITY BRANCHED-CHAIN AMINO ACID TRANSPORT ATP-BINDING PROTEIN LIVF"/>
    <property type="match status" value="1"/>
</dbReference>
<evidence type="ECO:0000256" key="3">
    <source>
        <dbReference type="ARBA" id="ARBA00022741"/>
    </source>
</evidence>
<dbReference type="GO" id="GO:0016887">
    <property type="term" value="F:ATP hydrolysis activity"/>
    <property type="evidence" value="ECO:0007669"/>
    <property type="project" value="InterPro"/>
</dbReference>
<evidence type="ECO:0000256" key="1">
    <source>
        <dbReference type="ARBA" id="ARBA00005417"/>
    </source>
</evidence>
<keyword evidence="3" id="KW-0547">Nucleotide-binding</keyword>
<dbReference type="InterPro" id="IPR003439">
    <property type="entry name" value="ABC_transporter-like_ATP-bd"/>
</dbReference>
<organism evidence="8 9">
    <name type="scientific">Euzebya pacifica</name>
    <dbReference type="NCBI Taxonomy" id="1608957"/>
    <lineage>
        <taxon>Bacteria</taxon>
        <taxon>Bacillati</taxon>
        <taxon>Actinomycetota</taxon>
        <taxon>Nitriliruptoria</taxon>
        <taxon>Euzebyales</taxon>
    </lineage>
</organism>
<evidence type="ECO:0000256" key="6">
    <source>
        <dbReference type="SAM" id="MobiDB-lite"/>
    </source>
</evidence>
<evidence type="ECO:0000256" key="4">
    <source>
        <dbReference type="ARBA" id="ARBA00022840"/>
    </source>
</evidence>
<evidence type="ECO:0000313" key="9">
    <source>
        <dbReference type="Proteomes" id="UP000264006"/>
    </source>
</evidence>
<accession>A0A346XWF3</accession>
<keyword evidence="2" id="KW-0813">Transport</keyword>
<dbReference type="GO" id="GO:0015658">
    <property type="term" value="F:branched-chain amino acid transmembrane transporter activity"/>
    <property type="evidence" value="ECO:0007669"/>
    <property type="project" value="TreeGrafter"/>
</dbReference>
<dbReference type="AlphaFoldDB" id="A0A346XWF3"/>
<dbReference type="PANTHER" id="PTHR43820">
    <property type="entry name" value="HIGH-AFFINITY BRANCHED-CHAIN AMINO ACID TRANSPORT ATP-BINDING PROTEIN LIVF"/>
    <property type="match status" value="1"/>
</dbReference>
<dbReference type="InterPro" id="IPR003593">
    <property type="entry name" value="AAA+_ATPase"/>
</dbReference>